<keyword evidence="8" id="KW-0157">Chromophore</keyword>
<evidence type="ECO:0000256" key="6">
    <source>
        <dbReference type="ARBA" id="ARBA00022925"/>
    </source>
</evidence>
<reference evidence="12 13" key="1">
    <citation type="submission" date="2018-11" db="EMBL/GenBank/DDBJ databases">
        <title>Taxonoimc description of Halomarina strain SPP-AMP-1.</title>
        <authorList>
            <person name="Pal Y."/>
            <person name="Srinivasana K."/>
            <person name="Verma A."/>
            <person name="Kumar P."/>
        </authorList>
    </citation>
    <scope>NUCLEOTIDE SEQUENCE [LARGE SCALE GENOMIC DNA]</scope>
    <source>
        <strain evidence="12 13">SPP-AMP-1</strain>
    </source>
</reference>
<dbReference type="SMART" id="SM01021">
    <property type="entry name" value="Bac_rhodopsin"/>
    <property type="match status" value="1"/>
</dbReference>
<dbReference type="InterPro" id="IPR001425">
    <property type="entry name" value="Arc/bac/fun_rhodopsins"/>
</dbReference>
<feature type="transmembrane region" description="Helical" evidence="11">
    <location>
        <begin position="185"/>
        <end position="203"/>
    </location>
</feature>
<keyword evidence="9 11" id="KW-0472">Membrane</keyword>
<keyword evidence="3" id="KW-0600">Photoreceptor protein</keyword>
<evidence type="ECO:0000256" key="11">
    <source>
        <dbReference type="SAM" id="Phobius"/>
    </source>
</evidence>
<evidence type="ECO:0000256" key="1">
    <source>
        <dbReference type="ARBA" id="ARBA00004141"/>
    </source>
</evidence>
<keyword evidence="5 11" id="KW-0812">Transmembrane</keyword>
<evidence type="ECO:0000313" key="12">
    <source>
        <dbReference type="EMBL" id="RRJ31144.1"/>
    </source>
</evidence>
<feature type="transmembrane region" description="Helical" evidence="11">
    <location>
        <begin position="82"/>
        <end position="105"/>
    </location>
</feature>
<evidence type="ECO:0000313" key="13">
    <source>
        <dbReference type="Proteomes" id="UP000282322"/>
    </source>
</evidence>
<dbReference type="OrthoDB" id="186433at2157"/>
<keyword evidence="13" id="KW-1185">Reference proteome</keyword>
<dbReference type="AlphaFoldDB" id="A0A3P3RCT8"/>
<comment type="subcellular location">
    <subcellularLocation>
        <location evidence="1">Membrane</location>
        <topology evidence="1">Multi-pass membrane protein</topology>
    </subcellularLocation>
</comment>
<dbReference type="Pfam" id="PF01036">
    <property type="entry name" value="Bac_rhodopsin"/>
    <property type="match status" value="1"/>
</dbReference>
<evidence type="ECO:0000256" key="7">
    <source>
        <dbReference type="ARBA" id="ARBA00022989"/>
    </source>
</evidence>
<feature type="transmembrane region" description="Helical" evidence="11">
    <location>
        <begin position="15"/>
        <end position="36"/>
    </location>
</feature>
<dbReference type="GO" id="GO:0016020">
    <property type="term" value="C:membrane"/>
    <property type="evidence" value="ECO:0007669"/>
    <property type="project" value="UniProtKB-SubCell"/>
</dbReference>
<dbReference type="Gene3D" id="1.20.1070.10">
    <property type="entry name" value="Rhodopsin 7-helix transmembrane proteins"/>
    <property type="match status" value="1"/>
</dbReference>
<dbReference type="GO" id="GO:0007602">
    <property type="term" value="P:phototransduction"/>
    <property type="evidence" value="ECO:0007669"/>
    <property type="project" value="UniProtKB-KW"/>
</dbReference>
<evidence type="ECO:0000256" key="5">
    <source>
        <dbReference type="ARBA" id="ARBA00022692"/>
    </source>
</evidence>
<gene>
    <name evidence="12" type="ORF">EIK79_07875</name>
</gene>
<evidence type="ECO:0000256" key="9">
    <source>
        <dbReference type="ARBA" id="ARBA00023136"/>
    </source>
</evidence>
<keyword evidence="10" id="KW-0675">Receptor</keyword>
<dbReference type="SUPFAM" id="SSF81321">
    <property type="entry name" value="Family A G protein-coupled receptor-like"/>
    <property type="match status" value="1"/>
</dbReference>
<dbReference type="Proteomes" id="UP000282322">
    <property type="component" value="Unassembled WGS sequence"/>
</dbReference>
<dbReference type="PANTHER" id="PTHR28286">
    <property type="match status" value="1"/>
</dbReference>
<sequence length="253" mass="27010">MAVLLQAEAIDSGRIWLLLGTVGLVLTTGYFLKTGWGETDTTKRKLSVLTIAVAAIGGLAYLLLALGYGMTTVRYGSEPHTVYWLHFVDWLLTTPLILLALVLLAAGTRRTAAALVGFDASMVVLGLATALTNRGMGGLNAETFRFTLLGASVLAYLGVFILLVRPLSRAAAEQSTEVAMLFSMVRNLVIVLFGLYPVVWLLGHVLNLLPTTGLLLAYLLLDLLVKVGIGIVLLRADAPTDESTNTKPRTLGG</sequence>
<evidence type="ECO:0000256" key="10">
    <source>
        <dbReference type="ARBA" id="ARBA00023170"/>
    </source>
</evidence>
<keyword evidence="6" id="KW-0681">Retinal protein</keyword>
<dbReference type="GO" id="GO:0009881">
    <property type="term" value="F:photoreceptor activity"/>
    <property type="evidence" value="ECO:0007669"/>
    <property type="project" value="UniProtKB-KW"/>
</dbReference>
<evidence type="ECO:0000256" key="8">
    <source>
        <dbReference type="ARBA" id="ARBA00022991"/>
    </source>
</evidence>
<dbReference type="RefSeq" id="WP_124954581.1">
    <property type="nucleotide sequence ID" value="NZ_RRCH01000016.1"/>
</dbReference>
<comment type="caution">
    <text evidence="12">The sequence shown here is derived from an EMBL/GenBank/DDBJ whole genome shotgun (WGS) entry which is preliminary data.</text>
</comment>
<dbReference type="PRINTS" id="PR00251">
    <property type="entry name" value="BACTRLOPSIN"/>
</dbReference>
<organism evidence="12 13">
    <name type="scientific">Halocatena pleomorpha</name>
    <dbReference type="NCBI Taxonomy" id="1785090"/>
    <lineage>
        <taxon>Archaea</taxon>
        <taxon>Methanobacteriati</taxon>
        <taxon>Methanobacteriota</taxon>
        <taxon>Stenosarchaea group</taxon>
        <taxon>Halobacteria</taxon>
        <taxon>Halobacteriales</taxon>
        <taxon>Natronomonadaceae</taxon>
        <taxon>Halocatena</taxon>
    </lineage>
</organism>
<comment type="similarity">
    <text evidence="2">Belongs to the archaeal/bacterial/fungal opsin family.</text>
</comment>
<keyword evidence="7 11" id="KW-1133">Transmembrane helix</keyword>
<evidence type="ECO:0000256" key="4">
    <source>
        <dbReference type="ARBA" id="ARBA00022606"/>
    </source>
</evidence>
<evidence type="ECO:0000256" key="2">
    <source>
        <dbReference type="ARBA" id="ARBA00008130"/>
    </source>
</evidence>
<protein>
    <submittedName>
        <fullName evidence="12">Rhodopsin</fullName>
    </submittedName>
</protein>
<keyword evidence="4" id="KW-0716">Sensory transduction</keyword>
<feature type="transmembrane region" description="Helical" evidence="11">
    <location>
        <begin position="112"/>
        <end position="132"/>
    </location>
</feature>
<proteinExistence type="inferred from homology"/>
<feature type="transmembrane region" description="Helical" evidence="11">
    <location>
        <begin position="48"/>
        <end position="70"/>
    </location>
</feature>
<dbReference type="PANTHER" id="PTHR28286:SF2">
    <property type="entry name" value="BACTERIORHODOPSIN _OPSIN, NOPA (EUROFUNG)"/>
    <property type="match status" value="1"/>
</dbReference>
<dbReference type="EMBL" id="RRCH01000016">
    <property type="protein sequence ID" value="RRJ31144.1"/>
    <property type="molecule type" value="Genomic_DNA"/>
</dbReference>
<name>A0A3P3RCT8_9EURY</name>
<feature type="transmembrane region" description="Helical" evidence="11">
    <location>
        <begin position="144"/>
        <end position="164"/>
    </location>
</feature>
<evidence type="ECO:0000256" key="3">
    <source>
        <dbReference type="ARBA" id="ARBA00022543"/>
    </source>
</evidence>
<accession>A0A3P3RCT8</accession>
<feature type="transmembrane region" description="Helical" evidence="11">
    <location>
        <begin position="215"/>
        <end position="234"/>
    </location>
</feature>